<dbReference type="PANTHER" id="PTHR47837">
    <property type="entry name" value="GTP PYROPHOSPHOKINASE YJBM"/>
    <property type="match status" value="1"/>
</dbReference>
<feature type="domain" description="RelA/SpoT" evidence="2">
    <location>
        <begin position="73"/>
        <end position="122"/>
    </location>
</feature>
<reference evidence="3" key="2">
    <citation type="submission" date="2021-09" db="EMBL/GenBank/DDBJ databases">
        <authorList>
            <person name="Gilroy R."/>
        </authorList>
    </citation>
    <scope>NUCLEOTIDE SEQUENCE</scope>
    <source>
        <strain evidence="3">ChiGjej2B2-19336</strain>
    </source>
</reference>
<organism evidence="3 4">
    <name type="scientific">Mailhella massiliensis</name>
    <dbReference type="NCBI Taxonomy" id="1903261"/>
    <lineage>
        <taxon>Bacteria</taxon>
        <taxon>Pseudomonadati</taxon>
        <taxon>Thermodesulfobacteriota</taxon>
        <taxon>Desulfovibrionia</taxon>
        <taxon>Desulfovibrionales</taxon>
        <taxon>Desulfovibrionaceae</taxon>
        <taxon>Mailhella</taxon>
    </lineage>
</organism>
<evidence type="ECO:0000313" key="4">
    <source>
        <dbReference type="Proteomes" id="UP000698963"/>
    </source>
</evidence>
<dbReference type="SUPFAM" id="SSF81301">
    <property type="entry name" value="Nucleotidyltransferase"/>
    <property type="match status" value="1"/>
</dbReference>
<dbReference type="Pfam" id="PF04607">
    <property type="entry name" value="RelA_SpoT"/>
    <property type="match status" value="1"/>
</dbReference>
<evidence type="ECO:0000256" key="1">
    <source>
        <dbReference type="SAM" id="MobiDB-lite"/>
    </source>
</evidence>
<protein>
    <recommendedName>
        <fullName evidence="2">RelA/SpoT domain-containing protein</fullName>
    </recommendedName>
</protein>
<dbReference type="AlphaFoldDB" id="A0A921AYS1"/>
<accession>A0A921AYS1</accession>
<dbReference type="Proteomes" id="UP000698963">
    <property type="component" value="Unassembled WGS sequence"/>
</dbReference>
<comment type="caution">
    <text evidence="3">The sequence shown here is derived from an EMBL/GenBank/DDBJ whole genome shotgun (WGS) entry which is preliminary data.</text>
</comment>
<dbReference type="InterPro" id="IPR043519">
    <property type="entry name" value="NT_sf"/>
</dbReference>
<dbReference type="InterPro" id="IPR007685">
    <property type="entry name" value="RelA_SpoT"/>
</dbReference>
<sequence>MNDVTPVEVPSKSSVHKAGSILRKEKSSPEEMDLALATLSRWRALHSYPINTFQAYLRGKVKKSDYDDPIIAQRLKRLPSIVQKLKRYPRMGLETMQDIGGLRVILKDVSMVYNLYSTLSKARFKHIPLLPPNDYIK</sequence>
<evidence type="ECO:0000313" key="3">
    <source>
        <dbReference type="EMBL" id="HJD98350.1"/>
    </source>
</evidence>
<evidence type="ECO:0000259" key="2">
    <source>
        <dbReference type="Pfam" id="PF04607"/>
    </source>
</evidence>
<dbReference type="Gene3D" id="3.30.460.10">
    <property type="entry name" value="Beta Polymerase, domain 2"/>
    <property type="match status" value="1"/>
</dbReference>
<dbReference type="EMBL" id="DYZA01000245">
    <property type="protein sequence ID" value="HJD98350.1"/>
    <property type="molecule type" value="Genomic_DNA"/>
</dbReference>
<dbReference type="GO" id="GO:0015969">
    <property type="term" value="P:guanosine tetraphosphate metabolic process"/>
    <property type="evidence" value="ECO:0007669"/>
    <property type="project" value="InterPro"/>
</dbReference>
<dbReference type="PANTHER" id="PTHR47837:SF1">
    <property type="entry name" value="GTP PYROPHOSPHOKINASE YJBM"/>
    <property type="match status" value="1"/>
</dbReference>
<reference evidence="3" key="1">
    <citation type="journal article" date="2021" name="PeerJ">
        <title>Extensive microbial diversity within the chicken gut microbiome revealed by metagenomics and culture.</title>
        <authorList>
            <person name="Gilroy R."/>
            <person name="Ravi A."/>
            <person name="Getino M."/>
            <person name="Pursley I."/>
            <person name="Horton D.L."/>
            <person name="Alikhan N.F."/>
            <person name="Baker D."/>
            <person name="Gharbi K."/>
            <person name="Hall N."/>
            <person name="Watson M."/>
            <person name="Adriaenssens E.M."/>
            <person name="Foster-Nyarko E."/>
            <person name="Jarju S."/>
            <person name="Secka A."/>
            <person name="Antonio M."/>
            <person name="Oren A."/>
            <person name="Chaudhuri R.R."/>
            <person name="La Ragione R."/>
            <person name="Hildebrand F."/>
            <person name="Pallen M.J."/>
        </authorList>
    </citation>
    <scope>NUCLEOTIDE SEQUENCE</scope>
    <source>
        <strain evidence="3">ChiGjej2B2-19336</strain>
    </source>
</reference>
<proteinExistence type="predicted"/>
<gene>
    <name evidence="3" type="ORF">K8W16_11990</name>
</gene>
<name>A0A921AYS1_9BACT</name>
<dbReference type="InterPro" id="IPR052366">
    <property type="entry name" value="GTP_Pyrophosphokinase"/>
</dbReference>
<feature type="non-terminal residue" evidence="3">
    <location>
        <position position="137"/>
    </location>
</feature>
<feature type="region of interest" description="Disordered" evidence="1">
    <location>
        <begin position="1"/>
        <end position="24"/>
    </location>
</feature>